<dbReference type="SUPFAM" id="SSF51182">
    <property type="entry name" value="RmlC-like cupins"/>
    <property type="match status" value="1"/>
</dbReference>
<evidence type="ECO:0000313" key="1">
    <source>
        <dbReference type="EMBL" id="KAH8692357.1"/>
    </source>
</evidence>
<sequence>MSLGITLENGCNIVHGRAANLKRPFSDIPVEMHELNDGKHTSAANSKISTIFSGQFGFISFDTSTRLPRHVHISLSSTSQNERYPKQTLVTERILVLDGVALVELNGTVYIVAPGSLVTIAPGVPHTWTACPAGVTLPDGEISQGTFLMVYEYEKYTGFFPTCQLRTLESVDEYVHFDGNLDTIKFPWLTKDEVVARGQLFWEKEVMKLE</sequence>
<protein>
    <submittedName>
        <fullName evidence="1">Uncharacterized protein</fullName>
    </submittedName>
</protein>
<proteinExistence type="predicted"/>
<dbReference type="GeneID" id="70251770"/>
<dbReference type="InterPro" id="IPR011051">
    <property type="entry name" value="RmlC_Cupin_sf"/>
</dbReference>
<name>A0AAD4KNE5_9EURO</name>
<comment type="caution">
    <text evidence="1">The sequence shown here is derived from an EMBL/GenBank/DDBJ whole genome shotgun (WGS) entry which is preliminary data.</text>
</comment>
<dbReference type="EMBL" id="JAJTJA010000011">
    <property type="protein sequence ID" value="KAH8692357.1"/>
    <property type="molecule type" value="Genomic_DNA"/>
</dbReference>
<evidence type="ECO:0000313" key="2">
    <source>
        <dbReference type="Proteomes" id="UP001201262"/>
    </source>
</evidence>
<keyword evidence="2" id="KW-1185">Reference proteome</keyword>
<gene>
    <name evidence="1" type="ORF">BGW36DRAFT_438405</name>
</gene>
<dbReference type="InterPro" id="IPR014710">
    <property type="entry name" value="RmlC-like_jellyroll"/>
</dbReference>
<dbReference type="AlphaFoldDB" id="A0AAD4KNE5"/>
<accession>A0AAD4KNE5</accession>
<dbReference type="Gene3D" id="2.60.120.10">
    <property type="entry name" value="Jelly Rolls"/>
    <property type="match status" value="1"/>
</dbReference>
<dbReference type="RefSeq" id="XP_046068354.1">
    <property type="nucleotide sequence ID" value="XM_046221483.1"/>
</dbReference>
<reference evidence="1" key="1">
    <citation type="submission" date="2021-12" db="EMBL/GenBank/DDBJ databases">
        <title>Convergent genome expansion in fungi linked to evolution of root-endophyte symbiosis.</title>
        <authorList>
            <consortium name="DOE Joint Genome Institute"/>
            <person name="Ke Y.-H."/>
            <person name="Bonito G."/>
            <person name="Liao H.-L."/>
            <person name="Looney B."/>
            <person name="Rojas-Flechas A."/>
            <person name="Nash J."/>
            <person name="Hameed K."/>
            <person name="Schadt C."/>
            <person name="Martin F."/>
            <person name="Crous P.W."/>
            <person name="Miettinen O."/>
            <person name="Magnuson J.K."/>
            <person name="Labbe J."/>
            <person name="Jacobson D."/>
            <person name="Doktycz M.J."/>
            <person name="Veneault-Fourrey C."/>
            <person name="Kuo A."/>
            <person name="Mondo S."/>
            <person name="Calhoun S."/>
            <person name="Riley R."/>
            <person name="Ohm R."/>
            <person name="LaButti K."/>
            <person name="Andreopoulos B."/>
            <person name="Pangilinan J."/>
            <person name="Nolan M."/>
            <person name="Tritt A."/>
            <person name="Clum A."/>
            <person name="Lipzen A."/>
            <person name="Daum C."/>
            <person name="Barry K."/>
            <person name="Grigoriev I.V."/>
            <person name="Vilgalys R."/>
        </authorList>
    </citation>
    <scope>NUCLEOTIDE SEQUENCE</scope>
    <source>
        <strain evidence="1">PMI_201</strain>
    </source>
</reference>
<organism evidence="1 2">
    <name type="scientific">Talaromyces proteolyticus</name>
    <dbReference type="NCBI Taxonomy" id="1131652"/>
    <lineage>
        <taxon>Eukaryota</taxon>
        <taxon>Fungi</taxon>
        <taxon>Dikarya</taxon>
        <taxon>Ascomycota</taxon>
        <taxon>Pezizomycotina</taxon>
        <taxon>Eurotiomycetes</taxon>
        <taxon>Eurotiomycetidae</taxon>
        <taxon>Eurotiales</taxon>
        <taxon>Trichocomaceae</taxon>
        <taxon>Talaromyces</taxon>
        <taxon>Talaromyces sect. Bacilispori</taxon>
    </lineage>
</organism>
<dbReference type="Proteomes" id="UP001201262">
    <property type="component" value="Unassembled WGS sequence"/>
</dbReference>